<dbReference type="PROSITE" id="PS00599">
    <property type="entry name" value="AA_TRANSFER_CLASS_2"/>
    <property type="match status" value="1"/>
</dbReference>
<dbReference type="GO" id="GO:0016740">
    <property type="term" value="F:transferase activity"/>
    <property type="evidence" value="ECO:0007669"/>
    <property type="project" value="UniProtKB-KW"/>
</dbReference>
<protein>
    <submittedName>
        <fullName evidence="7">8-amino-7-oxononanoate synthase</fullName>
    </submittedName>
</protein>
<dbReference type="InterPro" id="IPR001917">
    <property type="entry name" value="Aminotrans_II_pyridoxalP_BS"/>
</dbReference>
<keyword evidence="4 5" id="KW-0663">Pyridoxal phosphate</keyword>
<dbReference type="PANTHER" id="PTHR13693:SF77">
    <property type="entry name" value="8-AMINO-7-OXONONANOATE SYNTHASE"/>
    <property type="match status" value="1"/>
</dbReference>
<proteinExistence type="inferred from homology"/>
<accession>A0A4Y8PBD9</accession>
<evidence type="ECO:0000256" key="4">
    <source>
        <dbReference type="ARBA" id="ARBA00022898"/>
    </source>
</evidence>
<dbReference type="Gene3D" id="3.40.640.10">
    <property type="entry name" value="Type I PLP-dependent aspartate aminotransferase-like (Major domain)"/>
    <property type="match status" value="1"/>
</dbReference>
<dbReference type="EMBL" id="LXQC01000141">
    <property type="protein sequence ID" value="TFE68412.1"/>
    <property type="molecule type" value="Genomic_DNA"/>
</dbReference>
<evidence type="ECO:0000259" key="6">
    <source>
        <dbReference type="Pfam" id="PF00155"/>
    </source>
</evidence>
<dbReference type="AlphaFoldDB" id="A0A4Y8PBD9"/>
<evidence type="ECO:0000313" key="7">
    <source>
        <dbReference type="EMBL" id="TFE68412.1"/>
    </source>
</evidence>
<dbReference type="InterPro" id="IPR004839">
    <property type="entry name" value="Aminotransferase_I/II_large"/>
</dbReference>
<evidence type="ECO:0000256" key="3">
    <source>
        <dbReference type="ARBA" id="ARBA00022679"/>
    </source>
</evidence>
<dbReference type="Pfam" id="PF00155">
    <property type="entry name" value="Aminotran_1_2"/>
    <property type="match status" value="1"/>
</dbReference>
<dbReference type="CDD" id="cd06454">
    <property type="entry name" value="KBL_like"/>
    <property type="match status" value="1"/>
</dbReference>
<dbReference type="InterPro" id="IPR015422">
    <property type="entry name" value="PyrdxlP-dep_Trfase_small"/>
</dbReference>
<comment type="cofactor">
    <cofactor evidence="1 5">
        <name>pyridoxal 5'-phosphate</name>
        <dbReference type="ChEBI" id="CHEBI:597326"/>
    </cofactor>
</comment>
<keyword evidence="3" id="KW-0808">Transferase</keyword>
<dbReference type="RefSeq" id="WP_134440184.1">
    <property type="nucleotide sequence ID" value="NZ_LXQC01000141.1"/>
</dbReference>
<dbReference type="Gene3D" id="3.90.1150.10">
    <property type="entry name" value="Aspartate Aminotransferase, domain 1"/>
    <property type="match status" value="1"/>
</dbReference>
<reference evidence="7 8" key="1">
    <citation type="submission" date="2016-05" db="EMBL/GenBank/DDBJ databases">
        <title>Diversity and Homogeneity among Thermoacidophilic Verrucomicrobia Methanotrophs Linked with Geographical Origin.</title>
        <authorList>
            <person name="Erikstad H.-A."/>
            <person name="Smestad N.B."/>
            <person name="Ceballos R.M."/>
            <person name="Birkeland N.-K."/>
        </authorList>
    </citation>
    <scope>NUCLEOTIDE SEQUENCE [LARGE SCALE GENOMIC DNA]</scope>
    <source>
        <strain evidence="7 8">Phi</strain>
    </source>
</reference>
<comment type="caution">
    <text evidence="7">The sequence shown here is derived from an EMBL/GenBank/DDBJ whole genome shotgun (WGS) entry which is preliminary data.</text>
</comment>
<evidence type="ECO:0000256" key="2">
    <source>
        <dbReference type="ARBA" id="ARBA00010008"/>
    </source>
</evidence>
<keyword evidence="8" id="KW-1185">Reference proteome</keyword>
<dbReference type="SUPFAM" id="SSF53383">
    <property type="entry name" value="PLP-dependent transferases"/>
    <property type="match status" value="1"/>
</dbReference>
<dbReference type="PANTHER" id="PTHR13693">
    <property type="entry name" value="CLASS II AMINOTRANSFERASE/8-AMINO-7-OXONONANOATE SYNTHASE"/>
    <property type="match status" value="1"/>
</dbReference>
<sequence length="387" mass="42598">MKKAYFDFSSRLQDLQEKSLLRRLREFKPTEGMSALFDGKESIHFSSNDYLGLSRHPMVIEGAVKATKEYGTSCSASRLISGNNPLFSALERTVAQWKGKQKALIFPSGYMAALASVSSLVGKADMILMDSFSHASLWEGARLSHATLRVFDHNEPKNLKKLLERYAGDFKKILIITESLFSMDGDIAPLEEIVELKEHFEAYLLLDDAHAEGILGENGGGLATALDLADKVDVILGTFSKALGSQGGYVAAEQSIIDWMINSAKSFIFTTALSPSCVAAAASALDIIQSKEGAMLRRKLKDNISHFFEENLANSFFCSPIIPIKIGTESKTIEVSAILEQKGIYLPPIRYPTVPRGEARLRISLTAIHRADQIDYLKEALKKLGVL</sequence>
<dbReference type="OrthoDB" id="9807157at2"/>
<evidence type="ECO:0000256" key="1">
    <source>
        <dbReference type="ARBA" id="ARBA00001933"/>
    </source>
</evidence>
<name>A0A4Y8PBD9_9BACT</name>
<dbReference type="Proteomes" id="UP000297713">
    <property type="component" value="Unassembled WGS sequence"/>
</dbReference>
<dbReference type="InterPro" id="IPR050087">
    <property type="entry name" value="AON_synthase_class-II"/>
</dbReference>
<dbReference type="InterPro" id="IPR015424">
    <property type="entry name" value="PyrdxlP-dep_Trfase"/>
</dbReference>
<evidence type="ECO:0000256" key="5">
    <source>
        <dbReference type="RuleBase" id="RU003693"/>
    </source>
</evidence>
<comment type="similarity">
    <text evidence="2">Belongs to the class-II pyridoxal-phosphate-dependent aminotransferase family. BioF subfamily.</text>
</comment>
<feature type="domain" description="Aminotransferase class I/classII large" evidence="6">
    <location>
        <begin position="42"/>
        <end position="381"/>
    </location>
</feature>
<evidence type="ECO:0000313" key="8">
    <source>
        <dbReference type="Proteomes" id="UP000297713"/>
    </source>
</evidence>
<dbReference type="InterPro" id="IPR015421">
    <property type="entry name" value="PyrdxlP-dep_Trfase_major"/>
</dbReference>
<organism evidence="7 8">
    <name type="scientific">Methylacidiphilum caldifontis</name>
    <dbReference type="NCBI Taxonomy" id="2795386"/>
    <lineage>
        <taxon>Bacteria</taxon>
        <taxon>Pseudomonadati</taxon>
        <taxon>Verrucomicrobiota</taxon>
        <taxon>Methylacidiphilae</taxon>
        <taxon>Methylacidiphilales</taxon>
        <taxon>Methylacidiphilaceae</taxon>
        <taxon>Methylacidiphilum (ex Ratnadevi et al. 2023)</taxon>
    </lineage>
</organism>
<gene>
    <name evidence="7" type="ORF">A7Q10_08555</name>
</gene>
<dbReference type="GO" id="GO:0030170">
    <property type="term" value="F:pyridoxal phosphate binding"/>
    <property type="evidence" value="ECO:0007669"/>
    <property type="project" value="InterPro"/>
</dbReference>